<dbReference type="EMBL" id="CAJNAS010000008">
    <property type="protein sequence ID" value="CAE6902055.1"/>
    <property type="molecule type" value="Genomic_DNA"/>
</dbReference>
<organism evidence="1 2">
    <name type="scientific">Paraburkholderia domus</name>
    <dbReference type="NCBI Taxonomy" id="2793075"/>
    <lineage>
        <taxon>Bacteria</taxon>
        <taxon>Pseudomonadati</taxon>
        <taxon>Pseudomonadota</taxon>
        <taxon>Betaproteobacteria</taxon>
        <taxon>Burkholderiales</taxon>
        <taxon>Burkholderiaceae</taxon>
        <taxon>Paraburkholderia</taxon>
    </lineage>
</organism>
<dbReference type="RefSeq" id="WP_201085137.1">
    <property type="nucleotide sequence ID" value="NZ_CAJNAS010000008.1"/>
</dbReference>
<reference evidence="1" key="1">
    <citation type="submission" date="2021-02" db="EMBL/GenBank/DDBJ databases">
        <authorList>
            <person name="Vanwijnsberghe S."/>
        </authorList>
    </citation>
    <scope>NUCLEOTIDE SEQUENCE</scope>
    <source>
        <strain evidence="1">R-70211</strain>
    </source>
</reference>
<dbReference type="Proteomes" id="UP000675121">
    <property type="component" value="Unassembled WGS sequence"/>
</dbReference>
<dbReference type="AlphaFoldDB" id="A0A9N8MTM0"/>
<name>A0A9N8MTM0_9BURK</name>
<accession>A0A9N8MTM0</accession>
<comment type="caution">
    <text evidence="1">The sequence shown here is derived from an EMBL/GenBank/DDBJ whole genome shotgun (WGS) entry which is preliminary data.</text>
</comment>
<gene>
    <name evidence="1" type="ORF">R70211_03360</name>
</gene>
<evidence type="ECO:0000313" key="1">
    <source>
        <dbReference type="EMBL" id="CAE6902055.1"/>
    </source>
</evidence>
<evidence type="ECO:0000313" key="2">
    <source>
        <dbReference type="Proteomes" id="UP000675121"/>
    </source>
</evidence>
<protein>
    <submittedName>
        <fullName evidence="1">Uncharacterized protein</fullName>
    </submittedName>
</protein>
<keyword evidence="2" id="KW-1185">Reference proteome</keyword>
<sequence length="164" mass="17546">MILLPPKNDNEGAEVRLLLAECRGPSFSTFTLSDATTCMQLMDLVLFNRLDNPGRFGAKGATTVGDIIRAPGQFAGFQNYPKYDSHVQHRIQVALDIANAAKDKRSPDFAAFINAAIAIATSTSTITEPSPGTLVSWRTAGSGSPGSGFALFKTVLGNDFYFVP</sequence>
<proteinExistence type="predicted"/>